<evidence type="ECO:0000259" key="1">
    <source>
        <dbReference type="Pfam" id="PF00814"/>
    </source>
</evidence>
<organism evidence="2 3">
    <name type="scientific">Fontibacillus panacisegetis</name>
    <dbReference type="NCBI Taxonomy" id="670482"/>
    <lineage>
        <taxon>Bacteria</taxon>
        <taxon>Bacillati</taxon>
        <taxon>Bacillota</taxon>
        <taxon>Bacilli</taxon>
        <taxon>Bacillales</taxon>
        <taxon>Paenibacillaceae</taxon>
        <taxon>Fontibacillus</taxon>
    </lineage>
</organism>
<evidence type="ECO:0000313" key="2">
    <source>
        <dbReference type="EMBL" id="SDG03895.1"/>
    </source>
</evidence>
<dbReference type="Proteomes" id="UP000198972">
    <property type="component" value="Unassembled WGS sequence"/>
</dbReference>
<dbReference type="InterPro" id="IPR000905">
    <property type="entry name" value="Gcp-like_dom"/>
</dbReference>
<name>A0A1G7QZI5_9BACL</name>
<dbReference type="InterPro" id="IPR043129">
    <property type="entry name" value="ATPase_NBD"/>
</dbReference>
<dbReference type="SUPFAM" id="SSF53067">
    <property type="entry name" value="Actin-like ATPase domain"/>
    <property type="match status" value="1"/>
</dbReference>
<dbReference type="AlphaFoldDB" id="A0A1G7QZI5"/>
<feature type="domain" description="Gcp-like" evidence="1">
    <location>
        <begin position="40"/>
        <end position="115"/>
    </location>
</feature>
<dbReference type="GO" id="GO:0005829">
    <property type="term" value="C:cytosol"/>
    <property type="evidence" value="ECO:0007669"/>
    <property type="project" value="TreeGrafter"/>
</dbReference>
<reference evidence="2 3" key="1">
    <citation type="submission" date="2016-10" db="EMBL/GenBank/DDBJ databases">
        <authorList>
            <person name="de Groot N.N."/>
        </authorList>
    </citation>
    <scope>NUCLEOTIDE SEQUENCE [LARGE SCALE GENOMIC DNA]</scope>
    <source>
        <strain evidence="2 3">DSM 28129</strain>
    </source>
</reference>
<dbReference type="PANTHER" id="PTHR11735">
    <property type="entry name" value="TRNA N6-ADENOSINE THREONYLCARBAMOYLTRANSFERASE"/>
    <property type="match status" value="1"/>
</dbReference>
<sequence>MNIDERRPLQRLLAFDTSTSSLAVAVMENGILLAERNIHAERNHSAYLVTAIDEALSAAGITKRELDAIAVGVGPGSYTGIRIAVTTAKTMAWALKLPVFGVSSLEALGLGGWAQGTGQDALKLSQSIDQQEQEDTLENEAVSSDEYWIVPLVDARRGQVYTSCFTASQDRMLKRTKQDGIRLMENWSQELADKLSKLDPQNRPSAIWFVGETLPAHEAAANEALLPFGVALYFAQYELEGVWVGLAGTRRVLTGTNDEIHALEPNYTQLAEAEVQAKAKAKLKAQAEAEATASTELNLTDASSHRNG</sequence>
<dbReference type="GO" id="GO:0002949">
    <property type="term" value="P:tRNA threonylcarbamoyladenosine modification"/>
    <property type="evidence" value="ECO:0007669"/>
    <property type="project" value="InterPro"/>
</dbReference>
<accession>A0A1G7QZI5</accession>
<proteinExistence type="predicted"/>
<protein>
    <submittedName>
        <fullName evidence="2">tRNA threonylcarbamoyladenosine biosynthesis protein TsaB</fullName>
    </submittedName>
</protein>
<dbReference type="Pfam" id="PF00814">
    <property type="entry name" value="TsaD"/>
    <property type="match status" value="1"/>
</dbReference>
<dbReference type="OrthoDB" id="9784166at2"/>
<gene>
    <name evidence="2" type="ORF">SAMN04488542_12428</name>
</gene>
<dbReference type="PANTHER" id="PTHR11735:SF11">
    <property type="entry name" value="TRNA THREONYLCARBAMOYLADENOSINE BIOSYNTHESIS PROTEIN TSAB"/>
    <property type="match status" value="1"/>
</dbReference>
<dbReference type="STRING" id="670482.SAMN04488542_12428"/>
<dbReference type="Gene3D" id="3.30.420.40">
    <property type="match status" value="1"/>
</dbReference>
<evidence type="ECO:0000313" key="3">
    <source>
        <dbReference type="Proteomes" id="UP000198972"/>
    </source>
</evidence>
<dbReference type="InterPro" id="IPR022496">
    <property type="entry name" value="T6A_TsaB"/>
</dbReference>
<dbReference type="CDD" id="cd24032">
    <property type="entry name" value="ASKHA_NBD_TsaB"/>
    <property type="match status" value="1"/>
</dbReference>
<dbReference type="EMBL" id="FNBG01000024">
    <property type="protein sequence ID" value="SDG03895.1"/>
    <property type="molecule type" value="Genomic_DNA"/>
</dbReference>
<keyword evidence="3" id="KW-1185">Reference proteome</keyword>
<dbReference type="NCBIfam" id="TIGR03725">
    <property type="entry name" value="T6A_YeaZ"/>
    <property type="match status" value="1"/>
</dbReference>
<dbReference type="RefSeq" id="WP_091233762.1">
    <property type="nucleotide sequence ID" value="NZ_FNBG01000024.1"/>
</dbReference>